<dbReference type="UniPathway" id="UPA00189">
    <property type="reaction ID" value="UER00296"/>
</dbReference>
<dbReference type="Pfam" id="PF06508">
    <property type="entry name" value="QueC"/>
    <property type="match status" value="1"/>
</dbReference>
<dbReference type="SUPFAM" id="SSF54810">
    <property type="entry name" value="GMP synthetase C-terminal dimerisation domain"/>
    <property type="match status" value="2"/>
</dbReference>
<evidence type="ECO:0000256" key="7">
    <source>
        <dbReference type="ARBA" id="ARBA00022755"/>
    </source>
</evidence>
<dbReference type="VEuPathDB" id="TriTrypDB:TRSC58_02060"/>
<dbReference type="PANTHER" id="PTHR11922">
    <property type="entry name" value="GMP SYNTHASE-RELATED"/>
    <property type="match status" value="1"/>
</dbReference>
<evidence type="ECO:0000256" key="12">
    <source>
        <dbReference type="SAM" id="SignalP"/>
    </source>
</evidence>
<gene>
    <name evidence="14" type="ORF">TRSC58_02060</name>
</gene>
<dbReference type="OrthoDB" id="1724632at2759"/>
<comment type="subunit">
    <text evidence="2">Homodimer.</text>
</comment>
<dbReference type="InterPro" id="IPR018317">
    <property type="entry name" value="QueC"/>
</dbReference>
<keyword evidence="15" id="KW-1185">Reference proteome</keyword>
<feature type="chain" id="PRO_5001601657" description="GMP synthase (glutamine-hydrolyzing)" evidence="12">
    <location>
        <begin position="22"/>
        <end position="680"/>
    </location>
</feature>
<dbReference type="PROSITE" id="PS51273">
    <property type="entry name" value="GATASE_TYPE_1"/>
    <property type="match status" value="1"/>
</dbReference>
<accession>A0A061J7Y6</accession>
<evidence type="ECO:0000313" key="14">
    <source>
        <dbReference type="EMBL" id="ESL10211.1"/>
    </source>
</evidence>
<evidence type="ECO:0000259" key="13">
    <source>
        <dbReference type="PROSITE" id="PS51553"/>
    </source>
</evidence>
<dbReference type="InterPro" id="IPR029062">
    <property type="entry name" value="Class_I_gatase-like"/>
</dbReference>
<dbReference type="PROSITE" id="PS51257">
    <property type="entry name" value="PROKAR_LIPOPROTEIN"/>
    <property type="match status" value="1"/>
</dbReference>
<evidence type="ECO:0000256" key="9">
    <source>
        <dbReference type="ARBA" id="ARBA00022962"/>
    </source>
</evidence>
<comment type="caution">
    <text evidence="14">The sequence shown here is derived from an EMBL/GenBank/DDBJ whole genome shotgun (WGS) entry which is preliminary data.</text>
</comment>
<dbReference type="PANTHER" id="PTHR11922:SF2">
    <property type="entry name" value="GMP SYNTHASE [GLUTAMINE-HYDROLYZING]"/>
    <property type="match status" value="1"/>
</dbReference>
<dbReference type="FunFam" id="3.40.50.620:FF:000044">
    <property type="entry name" value="GMP synthase [glutamine-hydrolyzing]"/>
    <property type="match status" value="1"/>
</dbReference>
<dbReference type="GO" id="GO:0003921">
    <property type="term" value="F:GMP synthase activity"/>
    <property type="evidence" value="ECO:0007669"/>
    <property type="project" value="InterPro"/>
</dbReference>
<dbReference type="PROSITE" id="PS51553">
    <property type="entry name" value="GMPS_ATP_PPASE"/>
    <property type="match status" value="1"/>
</dbReference>
<organism evidence="14 15">
    <name type="scientific">Trypanosoma rangeli SC58</name>
    <dbReference type="NCBI Taxonomy" id="429131"/>
    <lineage>
        <taxon>Eukaryota</taxon>
        <taxon>Discoba</taxon>
        <taxon>Euglenozoa</taxon>
        <taxon>Kinetoplastea</taxon>
        <taxon>Metakinetoplastina</taxon>
        <taxon>Trypanosomatida</taxon>
        <taxon>Trypanosomatidae</taxon>
        <taxon>Trypanosoma</taxon>
        <taxon>Herpetosoma</taxon>
    </lineage>
</organism>
<dbReference type="Gene3D" id="3.40.50.620">
    <property type="entry name" value="HUPs"/>
    <property type="match status" value="1"/>
</dbReference>
<dbReference type="Proteomes" id="UP000031737">
    <property type="component" value="Unassembled WGS sequence"/>
</dbReference>
<dbReference type="FunFam" id="3.40.50.880:FF:000013">
    <property type="entry name" value="GMP synthase [glutamine-hydrolyzing]"/>
    <property type="match status" value="1"/>
</dbReference>
<feature type="binding site" evidence="11">
    <location>
        <begin position="252"/>
        <end position="258"/>
    </location>
    <ligand>
        <name>ATP</name>
        <dbReference type="ChEBI" id="CHEBI:30616"/>
    </ligand>
</feature>
<dbReference type="NCBIfam" id="NF000848">
    <property type="entry name" value="PRK00074.1"/>
    <property type="match status" value="1"/>
</dbReference>
<comment type="pathway">
    <text evidence="1">Purine metabolism; GMP biosynthesis; GMP from XMP (L-Gln route): step 1/1.</text>
</comment>
<evidence type="ECO:0000313" key="15">
    <source>
        <dbReference type="Proteomes" id="UP000031737"/>
    </source>
</evidence>
<dbReference type="Gene3D" id="3.30.300.10">
    <property type="match status" value="2"/>
</dbReference>
<evidence type="ECO:0000256" key="8">
    <source>
        <dbReference type="ARBA" id="ARBA00022840"/>
    </source>
</evidence>
<dbReference type="InterPro" id="IPR017926">
    <property type="entry name" value="GATASE"/>
</dbReference>
<dbReference type="PRINTS" id="PR00096">
    <property type="entry name" value="GATASE"/>
</dbReference>
<evidence type="ECO:0000256" key="1">
    <source>
        <dbReference type="ARBA" id="ARBA00005153"/>
    </source>
</evidence>
<protein>
    <recommendedName>
        <fullName evidence="3">GMP synthase (glutamine-hydrolyzing)</fullName>
        <ecNumber evidence="3">6.3.5.2</ecNumber>
    </recommendedName>
    <alternativeName>
        <fullName evidence="10">Glutamine amidotransferase</fullName>
    </alternativeName>
</protein>
<keyword evidence="12" id="KW-0732">Signal</keyword>
<evidence type="ECO:0000256" key="4">
    <source>
        <dbReference type="ARBA" id="ARBA00022598"/>
    </source>
</evidence>
<keyword evidence="9" id="KW-0315">Glutamine amidotransferase</keyword>
<dbReference type="NCBIfam" id="TIGR00888">
    <property type="entry name" value="guaA_Nterm"/>
    <property type="match status" value="1"/>
</dbReference>
<dbReference type="GO" id="GO:0005829">
    <property type="term" value="C:cytosol"/>
    <property type="evidence" value="ECO:0007669"/>
    <property type="project" value="TreeGrafter"/>
</dbReference>
<dbReference type="CDD" id="cd01997">
    <property type="entry name" value="GMP_synthase_C"/>
    <property type="match status" value="1"/>
</dbReference>
<evidence type="ECO:0000256" key="6">
    <source>
        <dbReference type="ARBA" id="ARBA00022749"/>
    </source>
</evidence>
<dbReference type="PRINTS" id="PR00097">
    <property type="entry name" value="ANTSNTHASEII"/>
</dbReference>
<keyword evidence="4" id="KW-0436">Ligase</keyword>
<dbReference type="AlphaFoldDB" id="A0A061J7Y6"/>
<feature type="signal peptide" evidence="12">
    <location>
        <begin position="1"/>
        <end position="21"/>
    </location>
</feature>
<dbReference type="InterPro" id="IPR004739">
    <property type="entry name" value="GMP_synth_GATase"/>
</dbReference>
<keyword evidence="7 11" id="KW-0658">Purine biosynthesis</keyword>
<evidence type="ECO:0000256" key="3">
    <source>
        <dbReference type="ARBA" id="ARBA00012746"/>
    </source>
</evidence>
<evidence type="ECO:0000256" key="11">
    <source>
        <dbReference type="PROSITE-ProRule" id="PRU00886"/>
    </source>
</evidence>
<sequence length="680" mass="75007">MKGRGTRFCLFVYLFVGGCCREAMETHGTEQEYVVILDAGSQYGKVIDRKIRELKVESRVMPLNTPTETLRSDRRIKGIIISGGPSSIYDKDAPAFNPDLFEVGKPLLGVCYGMQLLTQAFGGSVGQTDVREDGQDEIWIDVTSQLFNGLSSKEKVLLTHGDSITEPGPQLKVIARSSANIIAAVGHHQLPLFGVQFHPEVELTENGMQIFKNFLTLCGCRFTFTMEDREQVALRMIRERTAQGQKVLCLASGGVDSTVCAVLLLKALGRERVVCVHIDHGFMRLRESEEVVAALEGAGVSVILVNASEQFAQATTEMPARRTRAPYRTKKLCEVVDPEEKRVIIGNTFMSVCDAVVKDLQLDMNNLLLAQGTLRPDLIESGSPYASCTADTIKTHHNDTAVVRQLRESGLIIEPLCDYHKDEVRELGVRLGISPHLVQRQPFPGPGLAIRTLCSDGTPYRDEFYESTAQVVQAICKGDTSIELVQPLSEALKDLQSASCVLPVRTVGVQGDGRTYAYAVAISTGRFPSEAEWRVLSRLALVIPKVARHVNRVVFMFGPRRETAPQRVTKTTLTPASLNKLRIADDLVNSTLLKHDLVRRLSQVPVVLTPLGFEEKGQYSVVIRTFVTNDFMTGVPALPGTPLMPLAALEELVNSLQQLDFVSRVLYDLTAKPPGTTEWE</sequence>
<dbReference type="Pfam" id="PF00117">
    <property type="entry name" value="GATase"/>
    <property type="match status" value="1"/>
</dbReference>
<keyword evidence="5 11" id="KW-0547">Nucleotide-binding</keyword>
<evidence type="ECO:0000256" key="2">
    <source>
        <dbReference type="ARBA" id="ARBA00011738"/>
    </source>
</evidence>
<dbReference type="EC" id="6.3.5.2" evidence="3"/>
<keyword evidence="6 11" id="KW-0332">GMP biosynthesis</keyword>
<dbReference type="SUPFAM" id="SSF52317">
    <property type="entry name" value="Class I glutamine amidotransferase-like"/>
    <property type="match status" value="1"/>
</dbReference>
<reference evidence="14 15" key="1">
    <citation type="submission" date="2013-07" db="EMBL/GenBank/DDBJ databases">
        <authorList>
            <person name="Stoco P.H."/>
            <person name="Wagner G."/>
            <person name="Gerber A."/>
            <person name="Zaha A."/>
            <person name="Thompson C."/>
            <person name="Bartholomeu D.C."/>
            <person name="Luckemeyer D.D."/>
            <person name="Bahia D."/>
            <person name="Loreto E."/>
            <person name="Prestes E.B."/>
            <person name="Lima F.M."/>
            <person name="Rodrigues-Luiz G."/>
            <person name="Vallejo G.A."/>
            <person name="Filho J.F."/>
            <person name="Monteiro K.M."/>
            <person name="Tyler K.M."/>
            <person name="de Almeida L.G."/>
            <person name="Ortiz M.F."/>
            <person name="Siervo M.A."/>
            <person name="de Moraes M.H."/>
            <person name="Cunha O.L."/>
            <person name="Mendonca-Neto R."/>
            <person name="Silva R."/>
            <person name="Teixeira S.M."/>
            <person name="Murta S.M."/>
            <person name="Sincero T.C."/>
            <person name="Mendes T.A."/>
            <person name="Urmenyi T.P."/>
            <person name="Silva V.G."/>
            <person name="da Rocha W.D."/>
            <person name="Andersson B."/>
            <person name="Romanha A.J."/>
            <person name="Steindel M."/>
            <person name="de Vasconcelos A.T."/>
            <person name="Grisard E.C."/>
        </authorList>
    </citation>
    <scope>NUCLEOTIDE SEQUENCE [LARGE SCALE GENOMIC DNA]</scope>
    <source>
        <strain evidence="14 15">SC58</strain>
    </source>
</reference>
<dbReference type="Gene3D" id="3.40.50.880">
    <property type="match status" value="1"/>
</dbReference>
<dbReference type="SUPFAM" id="SSF52402">
    <property type="entry name" value="Adenine nucleotide alpha hydrolases-like"/>
    <property type="match status" value="1"/>
</dbReference>
<feature type="domain" description="GMPS ATP-PPase" evidence="13">
    <location>
        <begin position="224"/>
        <end position="440"/>
    </location>
</feature>
<keyword evidence="8 11" id="KW-0067">ATP-binding</keyword>
<evidence type="ECO:0000256" key="10">
    <source>
        <dbReference type="ARBA" id="ARBA00031356"/>
    </source>
</evidence>
<dbReference type="GO" id="GO:0005524">
    <property type="term" value="F:ATP binding"/>
    <property type="evidence" value="ECO:0007669"/>
    <property type="project" value="UniProtKB-UniRule"/>
</dbReference>
<proteinExistence type="predicted"/>
<evidence type="ECO:0000256" key="5">
    <source>
        <dbReference type="ARBA" id="ARBA00022741"/>
    </source>
</evidence>
<dbReference type="InterPro" id="IPR001674">
    <property type="entry name" value="GMP_synth_C"/>
</dbReference>
<dbReference type="CDD" id="cd01742">
    <property type="entry name" value="GATase1_GMP_Synthase"/>
    <property type="match status" value="1"/>
</dbReference>
<dbReference type="EMBL" id="AUPL01002060">
    <property type="protein sequence ID" value="ESL10211.1"/>
    <property type="molecule type" value="Genomic_DNA"/>
</dbReference>
<dbReference type="Pfam" id="PF00958">
    <property type="entry name" value="GMP_synt_C"/>
    <property type="match status" value="1"/>
</dbReference>
<dbReference type="InterPro" id="IPR025777">
    <property type="entry name" value="GMPS_ATP_PPase_dom"/>
</dbReference>
<name>A0A061J7Y6_TRYRA</name>
<dbReference type="InterPro" id="IPR014729">
    <property type="entry name" value="Rossmann-like_a/b/a_fold"/>
</dbReference>